<accession>A0AAN5CAF3</accession>
<dbReference type="EMBL" id="BTRK01000002">
    <property type="protein sequence ID" value="GMR35747.1"/>
    <property type="molecule type" value="Genomic_DNA"/>
</dbReference>
<gene>
    <name evidence="1" type="ORF">PMAYCL1PPCAC_05942</name>
</gene>
<sequence>LSRLPTRGSIHPQNPLRNRWNLLPDILNSFVFRQDKTRSLLSSPFHPLFPRCSQSIHVFTSSRFLPHSFRHFVPTERSRIQNCENVRDSGCSKRQLMHYNYQIMMNTAESLYFCLWMRIYAHRRFNVSSEINMKSRAEFSDIFNGMLMSG</sequence>
<dbReference type="AlphaFoldDB" id="A0AAN5CAF3"/>
<organism evidence="1 2">
    <name type="scientific">Pristionchus mayeri</name>
    <dbReference type="NCBI Taxonomy" id="1317129"/>
    <lineage>
        <taxon>Eukaryota</taxon>
        <taxon>Metazoa</taxon>
        <taxon>Ecdysozoa</taxon>
        <taxon>Nematoda</taxon>
        <taxon>Chromadorea</taxon>
        <taxon>Rhabditida</taxon>
        <taxon>Rhabditina</taxon>
        <taxon>Diplogasteromorpha</taxon>
        <taxon>Diplogasteroidea</taxon>
        <taxon>Neodiplogasteridae</taxon>
        <taxon>Pristionchus</taxon>
    </lineage>
</organism>
<proteinExistence type="predicted"/>
<name>A0AAN5CAF3_9BILA</name>
<evidence type="ECO:0000313" key="1">
    <source>
        <dbReference type="EMBL" id="GMR35747.1"/>
    </source>
</evidence>
<keyword evidence="2" id="KW-1185">Reference proteome</keyword>
<protein>
    <submittedName>
        <fullName evidence="1">Uncharacterized protein</fullName>
    </submittedName>
</protein>
<reference evidence="2" key="1">
    <citation type="submission" date="2022-10" db="EMBL/GenBank/DDBJ databases">
        <title>Genome assembly of Pristionchus species.</title>
        <authorList>
            <person name="Yoshida K."/>
            <person name="Sommer R.J."/>
        </authorList>
    </citation>
    <scope>NUCLEOTIDE SEQUENCE [LARGE SCALE GENOMIC DNA]</scope>
    <source>
        <strain evidence="2">RS5460</strain>
    </source>
</reference>
<evidence type="ECO:0000313" key="2">
    <source>
        <dbReference type="Proteomes" id="UP001328107"/>
    </source>
</evidence>
<comment type="caution">
    <text evidence="1">The sequence shown here is derived from an EMBL/GenBank/DDBJ whole genome shotgun (WGS) entry which is preliminary data.</text>
</comment>
<dbReference type="Proteomes" id="UP001328107">
    <property type="component" value="Unassembled WGS sequence"/>
</dbReference>
<feature type="non-terminal residue" evidence="1">
    <location>
        <position position="1"/>
    </location>
</feature>